<evidence type="ECO:0000313" key="4">
    <source>
        <dbReference type="Proteomes" id="UP000257109"/>
    </source>
</evidence>
<dbReference type="PANTHER" id="PTHR36308">
    <property type="entry name" value="DENTIN SIALOPHOSPHOPROTEIN-RELATED"/>
    <property type="match status" value="1"/>
</dbReference>
<feature type="domain" description="DUF7815" evidence="2">
    <location>
        <begin position="110"/>
        <end position="136"/>
    </location>
</feature>
<evidence type="ECO:0000313" key="3">
    <source>
        <dbReference type="EMBL" id="RDX85397.1"/>
    </source>
</evidence>
<keyword evidence="4" id="KW-1185">Reference proteome</keyword>
<dbReference type="STRING" id="157652.A0A371G4G3"/>
<feature type="compositionally biased region" description="Basic and acidic residues" evidence="1">
    <location>
        <begin position="308"/>
        <end position="352"/>
    </location>
</feature>
<reference evidence="3" key="1">
    <citation type="submission" date="2018-05" db="EMBL/GenBank/DDBJ databases">
        <title>Draft genome of Mucuna pruriens seed.</title>
        <authorList>
            <person name="Nnadi N.E."/>
            <person name="Vos R."/>
            <person name="Hasami M.H."/>
            <person name="Devisetty U.K."/>
            <person name="Aguiy J.C."/>
        </authorList>
    </citation>
    <scope>NUCLEOTIDE SEQUENCE [LARGE SCALE GENOMIC DNA]</scope>
    <source>
        <strain evidence="3">JCA_2017</strain>
    </source>
</reference>
<evidence type="ECO:0000256" key="1">
    <source>
        <dbReference type="SAM" id="MobiDB-lite"/>
    </source>
</evidence>
<organism evidence="3 4">
    <name type="scientific">Mucuna pruriens</name>
    <name type="common">Velvet bean</name>
    <name type="synonym">Dolichos pruriens</name>
    <dbReference type="NCBI Taxonomy" id="157652"/>
    <lineage>
        <taxon>Eukaryota</taxon>
        <taxon>Viridiplantae</taxon>
        <taxon>Streptophyta</taxon>
        <taxon>Embryophyta</taxon>
        <taxon>Tracheophyta</taxon>
        <taxon>Spermatophyta</taxon>
        <taxon>Magnoliopsida</taxon>
        <taxon>eudicotyledons</taxon>
        <taxon>Gunneridae</taxon>
        <taxon>Pentapetalae</taxon>
        <taxon>rosids</taxon>
        <taxon>fabids</taxon>
        <taxon>Fabales</taxon>
        <taxon>Fabaceae</taxon>
        <taxon>Papilionoideae</taxon>
        <taxon>50 kb inversion clade</taxon>
        <taxon>NPAAA clade</taxon>
        <taxon>indigoferoid/millettioid clade</taxon>
        <taxon>Phaseoleae</taxon>
        <taxon>Mucuna</taxon>
    </lineage>
</organism>
<feature type="compositionally biased region" description="Polar residues" evidence="1">
    <location>
        <begin position="358"/>
        <end position="388"/>
    </location>
</feature>
<dbReference type="EMBL" id="QJKJ01006805">
    <property type="protein sequence ID" value="RDX85397.1"/>
    <property type="molecule type" value="Genomic_DNA"/>
</dbReference>
<feature type="region of interest" description="Disordered" evidence="1">
    <location>
        <begin position="514"/>
        <end position="556"/>
    </location>
</feature>
<gene>
    <name evidence="3" type="ORF">CR513_33416</name>
</gene>
<dbReference type="OrthoDB" id="1904894at2759"/>
<dbReference type="InterPro" id="IPR056717">
    <property type="entry name" value="DUF7815"/>
</dbReference>
<name>A0A371G4G3_MUCPR</name>
<dbReference type="AlphaFoldDB" id="A0A371G4G3"/>
<comment type="caution">
    <text evidence="3">The sequence shown here is derived from an EMBL/GenBank/DDBJ whole genome shotgun (WGS) entry which is preliminary data.</text>
</comment>
<feature type="compositionally biased region" description="Polar residues" evidence="1">
    <location>
        <begin position="544"/>
        <end position="553"/>
    </location>
</feature>
<feature type="region of interest" description="Disordered" evidence="1">
    <location>
        <begin position="307"/>
        <end position="388"/>
    </location>
</feature>
<sequence length="835" mass="92579">MIESSWQTAPFDASLWFSSANQSKSTTIVLPNPSFTCLPSESKKKREETLRIENLTMAFEMPLDQIKQLRMLLRKEANLSWYEPEKEENLALPKLPSVSETIRKLDPSPPYLRCKNCNARLIRDVQSSVCVFCGTNPLKDLPPEPIKFKSTIGYRWLLESLQLDGSEMVVPVVDENKWNRGRNEPKDEIPLTELLDLEIRWPSEAERALSSTSDSESFQGKSSLNLAGVNLDSYFDRRESDSDVFEQSMASGKQVGAALDNTFHANENLSLFQNVQASEVAAGSTENRSADSFSSWEANFMSASSGPFHEEAKSADHSKVELDRESGSWKDSVGVKKKDDFNPSASTEHDYFQGDGWRTSNLGVHTQTGKSESTMDLSGTNAAESVNGSRRKLDWMEDDQHQGSDNKITDTVAIAEDKFSFDEWNDFTGLASTQDPSSTISSSKTTNQTENFGFSVDFNDTATAEDAKNSSNKGFDWMQDQWQDNNKTTDTISANEAADSFDAWNDFTGSANTQHSSFGASNSGITGQTGKFELTQDPNDTKTAESATGSSINFDWMQDDQWQESNNKATSIMNTNEAAYSFDSWNDFTGSAISQNPSSGVSDSVITAQTGKSEITADLNDMKTEEGTNASSRRSFDWIQDNQWQVSNNKTTDTTTTNDIDSFDVWNDFTSLTTTQDHSNNVWKQTVNQTSAEKTSEMNLLSSSNNSHDTEISVFPHDLFSEQFGSSLSSLPATSSNRVAEVETTRGNSGDLSTAVGSKADIEMLLSQMHDLSFMLENNLSIPPKMLLLYISWSFILGEMNLILIFVQDIISSTANQSAVDASHLGHFWLFACEL</sequence>
<accession>A0A371G4G3</accession>
<feature type="compositionally biased region" description="Polar residues" evidence="1">
    <location>
        <begin position="514"/>
        <end position="529"/>
    </location>
</feature>
<dbReference type="PANTHER" id="PTHR36308:SF1">
    <property type="entry name" value="DENTIN SIALOPHOSPHOPROTEIN-RELATED"/>
    <property type="match status" value="1"/>
</dbReference>
<protein>
    <recommendedName>
        <fullName evidence="2">DUF7815 domain-containing protein</fullName>
    </recommendedName>
</protein>
<feature type="non-terminal residue" evidence="3">
    <location>
        <position position="1"/>
    </location>
</feature>
<dbReference type="Pfam" id="PF25122">
    <property type="entry name" value="DUF7815"/>
    <property type="match status" value="1"/>
</dbReference>
<dbReference type="Proteomes" id="UP000257109">
    <property type="component" value="Unassembled WGS sequence"/>
</dbReference>
<proteinExistence type="predicted"/>
<evidence type="ECO:0000259" key="2">
    <source>
        <dbReference type="Pfam" id="PF25122"/>
    </source>
</evidence>